<organism evidence="2 3">
    <name type="scientific">Kribbella sindirgiensis</name>
    <dbReference type="NCBI Taxonomy" id="1124744"/>
    <lineage>
        <taxon>Bacteria</taxon>
        <taxon>Bacillati</taxon>
        <taxon>Actinomycetota</taxon>
        <taxon>Actinomycetes</taxon>
        <taxon>Propionibacteriales</taxon>
        <taxon>Kribbellaceae</taxon>
        <taxon>Kribbella</taxon>
    </lineage>
</organism>
<dbReference type="Pfam" id="PF20139">
    <property type="entry name" value="DUF6529"/>
    <property type="match status" value="1"/>
</dbReference>
<gene>
    <name evidence="2" type="ORF">E0H50_13565</name>
</gene>
<evidence type="ECO:0000256" key="1">
    <source>
        <dbReference type="SAM" id="Phobius"/>
    </source>
</evidence>
<feature type="transmembrane region" description="Helical" evidence="1">
    <location>
        <begin position="118"/>
        <end position="138"/>
    </location>
</feature>
<name>A0A4R0INK2_9ACTN</name>
<feature type="transmembrane region" description="Helical" evidence="1">
    <location>
        <begin position="48"/>
        <end position="70"/>
    </location>
</feature>
<dbReference type="AlphaFoldDB" id="A0A4R0INK2"/>
<comment type="caution">
    <text evidence="2">The sequence shown here is derived from an EMBL/GenBank/DDBJ whole genome shotgun (WGS) entry which is preliminary data.</text>
</comment>
<dbReference type="OrthoDB" id="8774535at2"/>
<keyword evidence="1" id="KW-0812">Transmembrane</keyword>
<keyword evidence="1" id="KW-0472">Membrane</keyword>
<feature type="transmembrane region" description="Helical" evidence="1">
    <location>
        <begin position="91"/>
        <end position="112"/>
    </location>
</feature>
<evidence type="ECO:0008006" key="4">
    <source>
        <dbReference type="Google" id="ProtNLM"/>
    </source>
</evidence>
<keyword evidence="3" id="KW-1185">Reference proteome</keyword>
<dbReference type="EMBL" id="SJKA01000004">
    <property type="protein sequence ID" value="TCC35211.1"/>
    <property type="molecule type" value="Genomic_DNA"/>
</dbReference>
<reference evidence="2 3" key="1">
    <citation type="submission" date="2019-02" db="EMBL/GenBank/DDBJ databases">
        <title>Kribbella capetownensis sp. nov. and Kribbella speibonae sp. nov., isolated from soil.</title>
        <authorList>
            <person name="Curtis S.M."/>
            <person name="Norton I."/>
            <person name="Everest G.J."/>
            <person name="Meyers P.R."/>
        </authorList>
    </citation>
    <scope>NUCLEOTIDE SEQUENCE [LARGE SCALE GENOMIC DNA]</scope>
    <source>
        <strain evidence="2 3">DSM 27082</strain>
    </source>
</reference>
<proteinExistence type="predicted"/>
<dbReference type="Proteomes" id="UP000292695">
    <property type="component" value="Unassembled WGS sequence"/>
</dbReference>
<feature type="transmembrane region" description="Helical" evidence="1">
    <location>
        <begin position="145"/>
        <end position="171"/>
    </location>
</feature>
<dbReference type="InterPro" id="IPR045382">
    <property type="entry name" value="DUF6529"/>
</dbReference>
<protein>
    <recommendedName>
        <fullName evidence="4">Cytochrome b561 domain-containing protein</fullName>
    </recommendedName>
</protein>
<accession>A0A4R0INK2</accession>
<keyword evidence="1" id="KW-1133">Transmembrane helix</keyword>
<evidence type="ECO:0000313" key="3">
    <source>
        <dbReference type="Proteomes" id="UP000292695"/>
    </source>
</evidence>
<sequence length="179" mass="19027">MAATALAGVALVGALVAVALGTYGRSHTPTGRPLALVIGFTDMAPMKAWLATAGVLLGLAQVLSAAWMWGRLPIRREAPHWLGQAHRWCGSLAFVLTLPVAYHCLWSLGFGTDSPRTVLHSVFGCAFYGVFASKMLALRTKRLPGWLLPAAGGLLFALLVGAWATASLWYFTQPGVPLK</sequence>
<evidence type="ECO:0000313" key="2">
    <source>
        <dbReference type="EMBL" id="TCC35211.1"/>
    </source>
</evidence>